<comment type="caution">
    <text evidence="2">The sequence shown here is derived from an EMBL/GenBank/DDBJ whole genome shotgun (WGS) entry which is preliminary data.</text>
</comment>
<dbReference type="Proteomes" id="UP000600918">
    <property type="component" value="Unassembled WGS sequence"/>
</dbReference>
<name>A0A834PGA3_VESPE</name>
<dbReference type="EMBL" id="JACSDY010000001">
    <property type="protein sequence ID" value="KAF7439005.1"/>
    <property type="molecule type" value="Genomic_DNA"/>
</dbReference>
<reference evidence="2" key="1">
    <citation type="journal article" date="2020" name="G3 (Bethesda)">
        <title>High-Quality Assemblies for Three Invasive Social Wasps from the &lt;i&gt;Vespula&lt;/i&gt; Genus.</title>
        <authorList>
            <person name="Harrop T.W.R."/>
            <person name="Guhlin J."/>
            <person name="McLaughlin G.M."/>
            <person name="Permina E."/>
            <person name="Stockwell P."/>
            <person name="Gilligan J."/>
            <person name="Le Lec M.F."/>
            <person name="Gruber M.A.M."/>
            <person name="Quinn O."/>
            <person name="Lovegrove M."/>
            <person name="Duncan E.J."/>
            <person name="Remnant E.J."/>
            <person name="Van Eeckhoven J."/>
            <person name="Graham B."/>
            <person name="Knapp R.A."/>
            <person name="Langford K.W."/>
            <person name="Kronenberg Z."/>
            <person name="Press M.O."/>
            <person name="Eacker S.M."/>
            <person name="Wilson-Rankin E.E."/>
            <person name="Purcell J."/>
            <person name="Lester P.J."/>
            <person name="Dearden P.K."/>
        </authorList>
    </citation>
    <scope>NUCLEOTIDE SEQUENCE</scope>
    <source>
        <strain evidence="2">Volc-1</strain>
    </source>
</reference>
<sequence length="104" mass="11653">MKNNDGPFETTQVEVSMALDRASRRPATDQPSCDSKIVPPKIWGRDAPMGPRDQARLQSISLHLDHKRCTAVVCTSTCCGVPKIYLTVEQRVRPLPIKFSDMWA</sequence>
<feature type="region of interest" description="Disordered" evidence="1">
    <location>
        <begin position="19"/>
        <end position="48"/>
    </location>
</feature>
<evidence type="ECO:0000313" key="2">
    <source>
        <dbReference type="EMBL" id="KAF7439005.1"/>
    </source>
</evidence>
<dbReference type="AlphaFoldDB" id="A0A834PGA3"/>
<keyword evidence="3" id="KW-1185">Reference proteome</keyword>
<proteinExistence type="predicted"/>
<organism evidence="2 3">
    <name type="scientific">Vespula pensylvanica</name>
    <name type="common">Western yellow jacket</name>
    <name type="synonym">Wasp</name>
    <dbReference type="NCBI Taxonomy" id="30213"/>
    <lineage>
        <taxon>Eukaryota</taxon>
        <taxon>Metazoa</taxon>
        <taxon>Ecdysozoa</taxon>
        <taxon>Arthropoda</taxon>
        <taxon>Hexapoda</taxon>
        <taxon>Insecta</taxon>
        <taxon>Pterygota</taxon>
        <taxon>Neoptera</taxon>
        <taxon>Endopterygota</taxon>
        <taxon>Hymenoptera</taxon>
        <taxon>Apocrita</taxon>
        <taxon>Aculeata</taxon>
        <taxon>Vespoidea</taxon>
        <taxon>Vespidae</taxon>
        <taxon>Vespinae</taxon>
        <taxon>Vespula</taxon>
    </lineage>
</organism>
<protein>
    <submittedName>
        <fullName evidence="2">Uncharacterized protein</fullName>
    </submittedName>
</protein>
<evidence type="ECO:0000256" key="1">
    <source>
        <dbReference type="SAM" id="MobiDB-lite"/>
    </source>
</evidence>
<gene>
    <name evidence="2" type="ORF">H0235_001396</name>
</gene>
<evidence type="ECO:0000313" key="3">
    <source>
        <dbReference type="Proteomes" id="UP000600918"/>
    </source>
</evidence>
<accession>A0A834PGA3</accession>